<evidence type="ECO:0000256" key="2">
    <source>
        <dbReference type="SAM" id="MobiDB-lite"/>
    </source>
</evidence>
<feature type="region of interest" description="Disordered" evidence="2">
    <location>
        <begin position="64"/>
        <end position="117"/>
    </location>
</feature>
<evidence type="ECO:0000256" key="3">
    <source>
        <dbReference type="SAM" id="Phobius"/>
    </source>
</evidence>
<dbReference type="InterPro" id="IPR029050">
    <property type="entry name" value="Immunoprotect_excell_Ig-like"/>
</dbReference>
<dbReference type="Gene3D" id="2.60.40.1240">
    <property type="match status" value="1"/>
</dbReference>
<evidence type="ECO:0000313" key="5">
    <source>
        <dbReference type="Proteomes" id="UP000052258"/>
    </source>
</evidence>
<dbReference type="AlphaFoldDB" id="A0A0J8J606"/>
<gene>
    <name evidence="4" type="ORF">X560_1285</name>
</gene>
<dbReference type="RefSeq" id="WP_007473517.1">
    <property type="nucleotide sequence ID" value="NZ_KQ130615.1"/>
</dbReference>
<proteinExistence type="predicted"/>
<feature type="transmembrane region" description="Helical" evidence="3">
    <location>
        <begin position="32"/>
        <end position="55"/>
    </location>
</feature>
<protein>
    <recommendedName>
        <fullName evidence="6">DUF4352 domain-containing protein</fullName>
    </recommendedName>
</protein>
<keyword evidence="3" id="KW-0472">Membrane</keyword>
<comment type="caution">
    <text evidence="4">The sequence shown here is derived from an EMBL/GenBank/DDBJ whole genome shotgun (WGS) entry which is preliminary data.</text>
</comment>
<feature type="compositionally biased region" description="Low complexity" evidence="2">
    <location>
        <begin position="67"/>
        <end position="78"/>
    </location>
</feature>
<dbReference type="Proteomes" id="UP000052258">
    <property type="component" value="Unassembled WGS sequence"/>
</dbReference>
<accession>A0A0J8J606</accession>
<evidence type="ECO:0000256" key="1">
    <source>
        <dbReference type="ARBA" id="ARBA00022729"/>
    </source>
</evidence>
<sequence length="257" mass="27946">MIGFSVLMLILGFLGLITGIVLIVIKKTRKAGIFTTIASVACGLIFSIVFVVGIINEGVEAIDDSTSKSNTSDTSNDVSSDESVDINDEISLDEETTDSNEETTSEEGTRATPMPLNSTLSLTGTMMDSDTYDNFDASIDITVVETIRGEKAAQMIQSENQFNDPAPEGKEYILNKVKVRAYDIASPENKFMIDGMMEFEYVSESGALYSGEAVVIPNELSATLYNDGTAEGYIQGTVDKNDANPLIKYEKFYFSTK</sequence>
<keyword evidence="5" id="KW-1185">Reference proteome</keyword>
<evidence type="ECO:0000313" key="4">
    <source>
        <dbReference type="EMBL" id="KMT59756.1"/>
    </source>
</evidence>
<dbReference type="OrthoDB" id="1756107at2"/>
<dbReference type="PATRIC" id="fig|1430899.3.peg.1482"/>
<keyword evidence="3" id="KW-1133">Transmembrane helix</keyword>
<evidence type="ECO:0008006" key="6">
    <source>
        <dbReference type="Google" id="ProtNLM"/>
    </source>
</evidence>
<feature type="compositionally biased region" description="Acidic residues" evidence="2">
    <location>
        <begin position="79"/>
        <end position="105"/>
    </location>
</feature>
<dbReference type="EMBL" id="AZHO01000014">
    <property type="protein sequence ID" value="KMT59756.1"/>
    <property type="molecule type" value="Genomic_DNA"/>
</dbReference>
<name>A0A0J8J606_9LIST</name>
<feature type="transmembrane region" description="Helical" evidence="3">
    <location>
        <begin position="6"/>
        <end position="25"/>
    </location>
</feature>
<reference evidence="4 5" key="1">
    <citation type="journal article" date="2015" name="Genome Biol. Evol.">
        <title>Comparative Genomics of Listeria Sensu Lato: Genus-Wide Differences in Evolutionary Dynamics and the Progressive Gain of Complex, Potentially Pathogenicity-Related Traits through Lateral Gene Transfer.</title>
        <authorList>
            <person name="Chiara M."/>
            <person name="Caruso M."/>
            <person name="D'Erchia A.M."/>
            <person name="Manzari C."/>
            <person name="Fraccalvieri R."/>
            <person name="Goffredo E."/>
            <person name="Latorre L."/>
            <person name="Miccolupo A."/>
            <person name="Padalino I."/>
            <person name="Santagada G."/>
            <person name="Chiocco D."/>
            <person name="Pesole G."/>
            <person name="Horner D.S."/>
            <person name="Parisi A."/>
        </authorList>
    </citation>
    <scope>NUCLEOTIDE SEQUENCE [LARGE SCALE GENOMIC DNA]</scope>
    <source>
        <strain evidence="4 5">1991</strain>
    </source>
</reference>
<keyword evidence="1" id="KW-0732">Signal</keyword>
<organism evidence="4 5">
    <name type="scientific">Listeria fleischmannii 1991</name>
    <dbReference type="NCBI Taxonomy" id="1430899"/>
    <lineage>
        <taxon>Bacteria</taxon>
        <taxon>Bacillati</taxon>
        <taxon>Bacillota</taxon>
        <taxon>Bacilli</taxon>
        <taxon>Bacillales</taxon>
        <taxon>Listeriaceae</taxon>
        <taxon>Listeria</taxon>
    </lineage>
</organism>
<keyword evidence="3" id="KW-0812">Transmembrane</keyword>